<gene>
    <name evidence="3" type="ORF">GCM10010334_75310</name>
</gene>
<dbReference type="Proteomes" id="UP000638353">
    <property type="component" value="Unassembled WGS sequence"/>
</dbReference>
<evidence type="ECO:0000313" key="4">
    <source>
        <dbReference type="Proteomes" id="UP000638353"/>
    </source>
</evidence>
<reference evidence="3" key="1">
    <citation type="journal article" date="2014" name="Int. J. Syst. Evol. Microbiol.">
        <title>Complete genome sequence of Corynebacterium casei LMG S-19264T (=DSM 44701T), isolated from a smear-ripened cheese.</title>
        <authorList>
            <consortium name="US DOE Joint Genome Institute (JGI-PGF)"/>
            <person name="Walter F."/>
            <person name="Albersmeier A."/>
            <person name="Kalinowski J."/>
            <person name="Ruckert C."/>
        </authorList>
    </citation>
    <scope>NUCLEOTIDE SEQUENCE</scope>
    <source>
        <strain evidence="3">JCM 4637</strain>
    </source>
</reference>
<dbReference type="PROSITE" id="PS51094">
    <property type="entry name" value="PTS_EIIA_TYPE_2"/>
    <property type="match status" value="1"/>
</dbReference>
<dbReference type="PANTHER" id="PTHR30185">
    <property type="entry name" value="CRYPTIC BETA-GLUCOSIDE BGL OPERON ANTITERMINATOR"/>
    <property type="match status" value="1"/>
</dbReference>
<dbReference type="Gene3D" id="3.40.930.10">
    <property type="entry name" value="Mannitol-specific EII, Chain A"/>
    <property type="match status" value="1"/>
</dbReference>
<evidence type="ECO:0000256" key="1">
    <source>
        <dbReference type="SAM" id="MobiDB-lite"/>
    </source>
</evidence>
<dbReference type="InterPro" id="IPR050661">
    <property type="entry name" value="BglG_antiterminators"/>
</dbReference>
<dbReference type="SUPFAM" id="SSF55804">
    <property type="entry name" value="Phoshotransferase/anion transport protein"/>
    <property type="match status" value="1"/>
</dbReference>
<feature type="region of interest" description="Disordered" evidence="1">
    <location>
        <begin position="279"/>
        <end position="327"/>
    </location>
</feature>
<dbReference type="EMBL" id="BMVC01000023">
    <property type="protein sequence ID" value="GHD15352.1"/>
    <property type="molecule type" value="Genomic_DNA"/>
</dbReference>
<dbReference type="InterPro" id="IPR016152">
    <property type="entry name" value="PTrfase/Anion_transptr"/>
</dbReference>
<dbReference type="Pfam" id="PF00359">
    <property type="entry name" value="PTS_EIIA_2"/>
    <property type="match status" value="1"/>
</dbReference>
<accession>A0A918X6H8</accession>
<name>A0A918X6H8_9ACTN</name>
<reference evidence="3" key="2">
    <citation type="submission" date="2020-09" db="EMBL/GenBank/DDBJ databases">
        <authorList>
            <person name="Sun Q."/>
            <person name="Ohkuma M."/>
        </authorList>
    </citation>
    <scope>NUCLEOTIDE SEQUENCE</scope>
    <source>
        <strain evidence="3">JCM 4637</strain>
    </source>
</reference>
<proteinExistence type="predicted"/>
<organism evidence="3 4">
    <name type="scientific">Streptomyces finlayi</name>
    <dbReference type="NCBI Taxonomy" id="67296"/>
    <lineage>
        <taxon>Bacteria</taxon>
        <taxon>Bacillati</taxon>
        <taxon>Actinomycetota</taxon>
        <taxon>Actinomycetes</taxon>
        <taxon>Kitasatosporales</taxon>
        <taxon>Streptomycetaceae</taxon>
        <taxon>Streptomyces</taxon>
    </lineage>
</organism>
<dbReference type="RefSeq" id="WP_189827667.1">
    <property type="nucleotide sequence ID" value="NZ_BMVC01000023.1"/>
</dbReference>
<sequence>MRVRVNEHEIACLAMHLGAHLEAQAARRDRLSCTLVCPEHYELATTLRERLTAEFGQYLVVDRLVTRLEDVPEAVAAAGTGPDLVISTLDLEGLPDGAPVIRPLPGRRDFDRIRDEITRVTRRRAQQSDHRSLLDFLEPTLFFRDVTAEDETAMIRILGGHLIDAGVMDAAQVESVLERERLSSTAFSDGIAVPHAMTMAANRSAIALVVNSEPMAWGDKHVNVIALIAFSPNDRKTFWAAFEEFTEVLGERSAIQRLVRQATDYPAFVREIRALPGPLRARGRETRRRTEHPVRQTRRIPYGERAVRPLSPPGPAPRRRPAACRAA</sequence>
<evidence type="ECO:0000259" key="2">
    <source>
        <dbReference type="PROSITE" id="PS51094"/>
    </source>
</evidence>
<feature type="compositionally biased region" description="Basic residues" evidence="1">
    <location>
        <begin position="317"/>
        <end position="327"/>
    </location>
</feature>
<evidence type="ECO:0000313" key="3">
    <source>
        <dbReference type="EMBL" id="GHD15352.1"/>
    </source>
</evidence>
<protein>
    <recommendedName>
        <fullName evidence="2">PTS EIIA type-2 domain-containing protein</fullName>
    </recommendedName>
</protein>
<dbReference type="PANTHER" id="PTHR30185:SF13">
    <property type="entry name" value="LICABCH OPERON REGULATOR-RELATED"/>
    <property type="match status" value="1"/>
</dbReference>
<dbReference type="AlphaFoldDB" id="A0A918X6H8"/>
<dbReference type="InterPro" id="IPR002178">
    <property type="entry name" value="PTS_EIIA_type-2_dom"/>
</dbReference>
<comment type="caution">
    <text evidence="3">The sequence shown here is derived from an EMBL/GenBank/DDBJ whole genome shotgun (WGS) entry which is preliminary data.</text>
</comment>
<feature type="compositionally biased region" description="Basic residues" evidence="1">
    <location>
        <begin position="285"/>
        <end position="298"/>
    </location>
</feature>
<feature type="domain" description="PTS EIIA type-2" evidence="2">
    <location>
        <begin position="135"/>
        <end position="275"/>
    </location>
</feature>